<organism evidence="1 2">
    <name type="scientific">Talaromyces proteolyticus</name>
    <dbReference type="NCBI Taxonomy" id="1131652"/>
    <lineage>
        <taxon>Eukaryota</taxon>
        <taxon>Fungi</taxon>
        <taxon>Dikarya</taxon>
        <taxon>Ascomycota</taxon>
        <taxon>Pezizomycotina</taxon>
        <taxon>Eurotiomycetes</taxon>
        <taxon>Eurotiomycetidae</taxon>
        <taxon>Eurotiales</taxon>
        <taxon>Trichocomaceae</taxon>
        <taxon>Talaromyces</taxon>
        <taxon>Talaromyces sect. Bacilispori</taxon>
    </lineage>
</organism>
<evidence type="ECO:0000313" key="1">
    <source>
        <dbReference type="EMBL" id="KAH8698806.1"/>
    </source>
</evidence>
<dbReference type="Proteomes" id="UP001201262">
    <property type="component" value="Unassembled WGS sequence"/>
</dbReference>
<protein>
    <submittedName>
        <fullName evidence="1">Uncharacterized protein</fullName>
    </submittedName>
</protein>
<reference evidence="1" key="1">
    <citation type="submission" date="2021-12" db="EMBL/GenBank/DDBJ databases">
        <title>Convergent genome expansion in fungi linked to evolution of root-endophyte symbiosis.</title>
        <authorList>
            <consortium name="DOE Joint Genome Institute"/>
            <person name="Ke Y.-H."/>
            <person name="Bonito G."/>
            <person name="Liao H.-L."/>
            <person name="Looney B."/>
            <person name="Rojas-Flechas A."/>
            <person name="Nash J."/>
            <person name="Hameed K."/>
            <person name="Schadt C."/>
            <person name="Martin F."/>
            <person name="Crous P.W."/>
            <person name="Miettinen O."/>
            <person name="Magnuson J.K."/>
            <person name="Labbe J."/>
            <person name="Jacobson D."/>
            <person name="Doktycz M.J."/>
            <person name="Veneault-Fourrey C."/>
            <person name="Kuo A."/>
            <person name="Mondo S."/>
            <person name="Calhoun S."/>
            <person name="Riley R."/>
            <person name="Ohm R."/>
            <person name="LaButti K."/>
            <person name="Andreopoulos B."/>
            <person name="Pangilinan J."/>
            <person name="Nolan M."/>
            <person name="Tritt A."/>
            <person name="Clum A."/>
            <person name="Lipzen A."/>
            <person name="Daum C."/>
            <person name="Barry K."/>
            <person name="Grigoriev I.V."/>
            <person name="Vilgalys R."/>
        </authorList>
    </citation>
    <scope>NUCLEOTIDE SEQUENCE</scope>
    <source>
        <strain evidence="1">PMI_201</strain>
    </source>
</reference>
<dbReference type="RefSeq" id="XP_046073270.1">
    <property type="nucleotide sequence ID" value="XM_046209505.1"/>
</dbReference>
<gene>
    <name evidence="1" type="ORF">BGW36DRAFT_150528</name>
</gene>
<comment type="caution">
    <text evidence="1">The sequence shown here is derived from an EMBL/GenBank/DDBJ whole genome shotgun (WGS) entry which is preliminary data.</text>
</comment>
<dbReference type="EMBL" id="JAJTJA010000005">
    <property type="protein sequence ID" value="KAH8698806.1"/>
    <property type="molecule type" value="Genomic_DNA"/>
</dbReference>
<dbReference type="AlphaFoldDB" id="A0AAD4KT74"/>
<evidence type="ECO:0000313" key="2">
    <source>
        <dbReference type="Proteomes" id="UP001201262"/>
    </source>
</evidence>
<dbReference type="GeneID" id="70239792"/>
<sequence>MLLGEWVDQLFTKVFFQPDDDLSTKTMESHFSRDLKVRVNGVPLDYDKYKSAILNGRAQNLYSIQSNQELLSSHDGIETVGSGGSVAHISTYTEMDKKTRLEKQQSTVTLATVAVLDGKKVLIELVEVQRDA</sequence>
<proteinExistence type="predicted"/>
<accession>A0AAD4KT74</accession>
<keyword evidence="2" id="KW-1185">Reference proteome</keyword>
<name>A0AAD4KT74_9EURO</name>